<comment type="caution">
    <text evidence="1">The sequence shown here is derived from an EMBL/GenBank/DDBJ whole genome shotgun (WGS) entry which is preliminary data.</text>
</comment>
<protein>
    <recommendedName>
        <fullName evidence="3">DUF4915 domain-containing protein</fullName>
    </recommendedName>
</protein>
<reference evidence="1" key="1">
    <citation type="submission" date="2021-10" db="EMBL/GenBank/DDBJ databases">
        <title>Collection of gut derived symbiotic bacterial strains cultured from healthy donors.</title>
        <authorList>
            <person name="Lin H."/>
            <person name="Littmann E."/>
            <person name="Kohout C."/>
            <person name="Pamer E.G."/>
        </authorList>
    </citation>
    <scope>NUCLEOTIDE SEQUENCE</scope>
    <source>
        <strain evidence="1">DFI.4.35</strain>
    </source>
</reference>
<accession>A0AB35HBZ0</accession>
<gene>
    <name evidence="1" type="ORF">LJD63_05830</name>
</gene>
<organism evidence="1 2">
    <name type="scientific">Veillonella nakazawae</name>
    <dbReference type="NCBI Taxonomy" id="2682456"/>
    <lineage>
        <taxon>Bacteria</taxon>
        <taxon>Bacillati</taxon>
        <taxon>Bacillota</taxon>
        <taxon>Negativicutes</taxon>
        <taxon>Veillonellales</taxon>
        <taxon>Veillonellaceae</taxon>
        <taxon>Veillonella</taxon>
    </lineage>
</organism>
<dbReference type="Proteomes" id="UP001198010">
    <property type="component" value="Unassembled WGS sequence"/>
</dbReference>
<sequence>MKPIKSMRSIYNQNDIYMLERIGPYSIINDNHQGLIVLDSSWNEVKRIKVDENLFVPEASYVDYINNRMLFKLEAFLCLVDIESSGVKLIELPDDLQDIYFSDLHCFCKDHIMIDTSKNVVSLDLIDFKITVLELASVDEYPFNEYQNRYNGIVMYFRKNKLICHDSGNIIIIDGTSIIEIPDVVSIKYYQLIASNTYLLAIGEKQLQLINLENASESKFISFASPCYCVGADIFEEQDTIHISLLLHNDWEEFVRVEEYAFTFDELQGNVVL</sequence>
<proteinExistence type="predicted"/>
<evidence type="ECO:0000313" key="2">
    <source>
        <dbReference type="Proteomes" id="UP001198010"/>
    </source>
</evidence>
<dbReference type="EMBL" id="JAJDLA010000007">
    <property type="protein sequence ID" value="MCB8605776.1"/>
    <property type="molecule type" value="Genomic_DNA"/>
</dbReference>
<evidence type="ECO:0000313" key="1">
    <source>
        <dbReference type="EMBL" id="MCB8605776.1"/>
    </source>
</evidence>
<dbReference type="AlphaFoldDB" id="A0AB35HBZ0"/>
<dbReference type="RefSeq" id="WP_227283431.1">
    <property type="nucleotide sequence ID" value="NZ_JAJDLA010000007.1"/>
</dbReference>
<evidence type="ECO:0008006" key="3">
    <source>
        <dbReference type="Google" id="ProtNLM"/>
    </source>
</evidence>
<name>A0AB35HBZ0_9FIRM</name>